<reference evidence="11 12" key="1">
    <citation type="submission" date="2023-07" db="EMBL/GenBank/DDBJ databases">
        <title>Sorghum-associated microbial communities from plants grown in Nebraska, USA.</title>
        <authorList>
            <person name="Schachtman D."/>
        </authorList>
    </citation>
    <scope>NUCLEOTIDE SEQUENCE [LARGE SCALE GENOMIC DNA]</scope>
    <source>
        <strain evidence="11 12">BE198</strain>
    </source>
</reference>
<feature type="transmembrane region" description="Helical" evidence="10">
    <location>
        <begin position="125"/>
        <end position="143"/>
    </location>
</feature>
<protein>
    <submittedName>
        <fullName evidence="11">Glycerol uptake facilitator-like aquaporin</fullName>
    </submittedName>
</protein>
<evidence type="ECO:0000313" key="11">
    <source>
        <dbReference type="EMBL" id="MDR7134623.1"/>
    </source>
</evidence>
<dbReference type="RefSeq" id="WP_310061085.1">
    <property type="nucleotide sequence ID" value="NZ_JAVDVY010000001.1"/>
</dbReference>
<keyword evidence="12" id="KW-1185">Reference proteome</keyword>
<evidence type="ECO:0000256" key="8">
    <source>
        <dbReference type="RuleBase" id="RU000477"/>
    </source>
</evidence>
<feature type="transmembrane region" description="Helical" evidence="10">
    <location>
        <begin position="85"/>
        <end position="105"/>
    </location>
</feature>
<keyword evidence="3 8" id="KW-0813">Transport</keyword>
<keyword evidence="6 10" id="KW-1133">Transmembrane helix</keyword>
<evidence type="ECO:0000256" key="1">
    <source>
        <dbReference type="ARBA" id="ARBA00004651"/>
    </source>
</evidence>
<evidence type="ECO:0000256" key="10">
    <source>
        <dbReference type="SAM" id="Phobius"/>
    </source>
</evidence>
<evidence type="ECO:0000256" key="6">
    <source>
        <dbReference type="ARBA" id="ARBA00022989"/>
    </source>
</evidence>
<comment type="caution">
    <text evidence="11">The sequence shown here is derived from an EMBL/GenBank/DDBJ whole genome shotgun (WGS) entry which is preliminary data.</text>
</comment>
<evidence type="ECO:0000256" key="7">
    <source>
        <dbReference type="ARBA" id="ARBA00023136"/>
    </source>
</evidence>
<dbReference type="InterPro" id="IPR034294">
    <property type="entry name" value="Aquaporin_transptr"/>
</dbReference>
<dbReference type="InterPro" id="IPR000425">
    <property type="entry name" value="MIP"/>
</dbReference>
<dbReference type="Pfam" id="PF00230">
    <property type="entry name" value="MIP"/>
    <property type="match status" value="1"/>
</dbReference>
<dbReference type="InterPro" id="IPR022357">
    <property type="entry name" value="MIP_CS"/>
</dbReference>
<dbReference type="EMBL" id="JAVDVY010000001">
    <property type="protein sequence ID" value="MDR7134623.1"/>
    <property type="molecule type" value="Genomic_DNA"/>
</dbReference>
<keyword evidence="5 8" id="KW-0812">Transmembrane</keyword>
<feature type="transmembrane region" description="Helical" evidence="10">
    <location>
        <begin position="7"/>
        <end position="31"/>
    </location>
</feature>
<name>A0ABU1WAH3_9GAMM</name>
<dbReference type="InterPro" id="IPR023271">
    <property type="entry name" value="Aquaporin-like"/>
</dbReference>
<keyword evidence="4" id="KW-1003">Cell membrane</keyword>
<dbReference type="SUPFAM" id="SSF81338">
    <property type="entry name" value="Aquaporin-like"/>
    <property type="match status" value="1"/>
</dbReference>
<gene>
    <name evidence="11" type="ORF">J2X06_001807</name>
</gene>
<dbReference type="PRINTS" id="PR00783">
    <property type="entry name" value="MINTRINSICP"/>
</dbReference>
<feature type="region of interest" description="Disordered" evidence="9">
    <location>
        <begin position="221"/>
        <end position="241"/>
    </location>
</feature>
<feature type="transmembrane region" description="Helical" evidence="10">
    <location>
        <begin position="193"/>
        <end position="214"/>
    </location>
</feature>
<comment type="similarity">
    <text evidence="2 8">Belongs to the MIP/aquaporin (TC 1.A.8) family.</text>
</comment>
<evidence type="ECO:0000256" key="3">
    <source>
        <dbReference type="ARBA" id="ARBA00022448"/>
    </source>
</evidence>
<dbReference type="PROSITE" id="PS00221">
    <property type="entry name" value="MIP"/>
    <property type="match status" value="1"/>
</dbReference>
<feature type="transmembrane region" description="Helical" evidence="10">
    <location>
        <begin position="150"/>
        <end position="173"/>
    </location>
</feature>
<dbReference type="Proteomes" id="UP001251524">
    <property type="component" value="Unassembled WGS sequence"/>
</dbReference>
<evidence type="ECO:0000313" key="12">
    <source>
        <dbReference type="Proteomes" id="UP001251524"/>
    </source>
</evidence>
<evidence type="ECO:0000256" key="5">
    <source>
        <dbReference type="ARBA" id="ARBA00022692"/>
    </source>
</evidence>
<dbReference type="PANTHER" id="PTHR19139:SF199">
    <property type="entry name" value="MIP17260P"/>
    <property type="match status" value="1"/>
</dbReference>
<keyword evidence="7 10" id="KW-0472">Membrane</keyword>
<sequence>MALARKLIAEFIGTALLLATVVGSGIMGVMLSGGNDGIALLANAGATGGALYVLIVLFGPISGAHFNPAVTLAMRLRGELGNAEAIAYIAVQIVAAVAGVLLAHAMFDLPLIQPGTHARTGLSQWISEAVATFGLLLTILLGIRHRSAAVPVLVASYIFAAYWFTASTSFANPAVTLARSLTQTFAGIRPEDVIGFVAAQMAGMLAGCGVASVLSPPTAPARHVESITDETTADEAKGQTT</sequence>
<evidence type="ECO:0000256" key="9">
    <source>
        <dbReference type="SAM" id="MobiDB-lite"/>
    </source>
</evidence>
<feature type="transmembrane region" description="Helical" evidence="10">
    <location>
        <begin position="51"/>
        <end position="73"/>
    </location>
</feature>
<dbReference type="Gene3D" id="1.20.1080.10">
    <property type="entry name" value="Glycerol uptake facilitator protein"/>
    <property type="match status" value="1"/>
</dbReference>
<dbReference type="PANTHER" id="PTHR19139">
    <property type="entry name" value="AQUAPORIN TRANSPORTER"/>
    <property type="match status" value="1"/>
</dbReference>
<accession>A0ABU1WAH3</accession>
<proteinExistence type="inferred from homology"/>
<comment type="subcellular location">
    <subcellularLocation>
        <location evidence="1">Cell membrane</location>
        <topology evidence="1">Multi-pass membrane protein</topology>
    </subcellularLocation>
</comment>
<evidence type="ECO:0000256" key="4">
    <source>
        <dbReference type="ARBA" id="ARBA00022475"/>
    </source>
</evidence>
<evidence type="ECO:0000256" key="2">
    <source>
        <dbReference type="ARBA" id="ARBA00006175"/>
    </source>
</evidence>
<organism evidence="11 12">
    <name type="scientific">Lysobacter niastensis</name>
    <dbReference type="NCBI Taxonomy" id="380629"/>
    <lineage>
        <taxon>Bacteria</taxon>
        <taxon>Pseudomonadati</taxon>
        <taxon>Pseudomonadota</taxon>
        <taxon>Gammaproteobacteria</taxon>
        <taxon>Lysobacterales</taxon>
        <taxon>Lysobacteraceae</taxon>
        <taxon>Lysobacter</taxon>
    </lineage>
</organism>